<reference evidence="1" key="1">
    <citation type="submission" date="2021-02" db="EMBL/GenBank/DDBJ databases">
        <authorList>
            <person name="Nowell W R."/>
        </authorList>
    </citation>
    <scope>NUCLEOTIDE SEQUENCE</scope>
</reference>
<organism evidence="1 2">
    <name type="scientific">Rotaria magnacalcarata</name>
    <dbReference type="NCBI Taxonomy" id="392030"/>
    <lineage>
        <taxon>Eukaryota</taxon>
        <taxon>Metazoa</taxon>
        <taxon>Spiralia</taxon>
        <taxon>Gnathifera</taxon>
        <taxon>Rotifera</taxon>
        <taxon>Eurotatoria</taxon>
        <taxon>Bdelloidea</taxon>
        <taxon>Philodinida</taxon>
        <taxon>Philodinidae</taxon>
        <taxon>Rotaria</taxon>
    </lineage>
</organism>
<dbReference type="Proteomes" id="UP000676336">
    <property type="component" value="Unassembled WGS sequence"/>
</dbReference>
<proteinExistence type="predicted"/>
<protein>
    <submittedName>
        <fullName evidence="1">Uncharacterized protein</fullName>
    </submittedName>
</protein>
<gene>
    <name evidence="1" type="ORF">SMN809_LOCUS82813</name>
</gene>
<name>A0A8S3JUL6_9BILA</name>
<dbReference type="AlphaFoldDB" id="A0A8S3JUL6"/>
<accession>A0A8S3JUL6</accession>
<evidence type="ECO:0000313" key="2">
    <source>
        <dbReference type="Proteomes" id="UP000676336"/>
    </source>
</evidence>
<dbReference type="EMBL" id="CAJOBI010353125">
    <property type="protein sequence ID" value="CAF5222389.1"/>
    <property type="molecule type" value="Genomic_DNA"/>
</dbReference>
<comment type="caution">
    <text evidence="1">The sequence shown here is derived from an EMBL/GenBank/DDBJ whole genome shotgun (WGS) entry which is preliminary data.</text>
</comment>
<feature type="non-terminal residue" evidence="1">
    <location>
        <position position="28"/>
    </location>
</feature>
<sequence length="28" mass="3084">MNRNQKGDDVIVHSVGMLLESSALDQAR</sequence>
<evidence type="ECO:0000313" key="1">
    <source>
        <dbReference type="EMBL" id="CAF5222389.1"/>
    </source>
</evidence>